<reference evidence="11" key="2">
    <citation type="submission" date="2025-08" db="UniProtKB">
        <authorList>
            <consortium name="RefSeq"/>
        </authorList>
    </citation>
    <scope>IDENTIFICATION</scope>
    <source>
        <tissue evidence="11">Leaf</tissue>
    </source>
</reference>
<gene>
    <name evidence="11" type="primary">LOC110786865</name>
</gene>
<evidence type="ECO:0000256" key="7">
    <source>
        <dbReference type="ARBA" id="ARBA00023141"/>
    </source>
</evidence>
<dbReference type="InterPro" id="IPR001468">
    <property type="entry name" value="Indole-3-GlycerolPSynthase_CS"/>
</dbReference>
<evidence type="ECO:0000256" key="2">
    <source>
        <dbReference type="ARBA" id="ARBA00004696"/>
    </source>
</evidence>
<keyword evidence="5" id="KW-0210">Decarboxylase</keyword>
<evidence type="ECO:0000259" key="9">
    <source>
        <dbReference type="Pfam" id="PF00218"/>
    </source>
</evidence>
<dbReference type="Gene3D" id="3.20.20.70">
    <property type="entry name" value="Aldolase class I"/>
    <property type="match status" value="1"/>
</dbReference>
<evidence type="ECO:0000256" key="5">
    <source>
        <dbReference type="ARBA" id="ARBA00022793"/>
    </source>
</evidence>
<evidence type="ECO:0000256" key="1">
    <source>
        <dbReference type="ARBA" id="ARBA00001633"/>
    </source>
</evidence>
<keyword evidence="8" id="KW-0456">Lyase</keyword>
<dbReference type="InterPro" id="IPR011060">
    <property type="entry name" value="RibuloseP-bd_barrel"/>
</dbReference>
<dbReference type="HAMAP" id="MF_00134_B">
    <property type="entry name" value="IGPS_B"/>
    <property type="match status" value="1"/>
</dbReference>
<dbReference type="AlphaFoldDB" id="A0A9R0JU27"/>
<evidence type="ECO:0000256" key="4">
    <source>
        <dbReference type="ARBA" id="ARBA00022605"/>
    </source>
</evidence>
<sequence>MDFGVASLRQSAVPNSRVSVQSLKLFNLRSQIFISRPISCISMSDHKFNAGLHVQAQKSGSGHVTATVSSVGDAKEHDLKIKEWEARMLQQEMAASQGITIRRRPPISPPSGYDGPFEVQIQDISNTPRNILEEIIWYKDVEVSQFKERRPLDDLQKALDDAPPARDFVGAIRAAYQQTGLPGLIAEVKKASPSRGILREDFNPVEIAKAYEKGGAACLSVLTDAKYFQGSFENLEAIRSAGVKCPLLCKEFIVDAWQIYNARTKGADAVLLIAGVLSDVDIEYFLKLCKKLGMAALVEVHDEMEIDRVLGIEGIKLVGINNRNLETFKVDISNTRTLLDERRLEILSQKDIIVVGESGLFTPADISYVQEAGVKAVLVGESLVKQNDPAKGIANLFGKDISSLRRE</sequence>
<dbReference type="KEGG" id="soe:110786865"/>
<evidence type="ECO:0000313" key="11">
    <source>
        <dbReference type="RefSeq" id="XP_021847135.1"/>
    </source>
</evidence>
<dbReference type="GO" id="GO:0004425">
    <property type="term" value="F:indole-3-glycerol-phosphate synthase activity"/>
    <property type="evidence" value="ECO:0000318"/>
    <property type="project" value="GO_Central"/>
</dbReference>
<dbReference type="FunFam" id="3.20.20.70:FF:000146">
    <property type="entry name" value="Indole-3-glycerol phosphate synthase chloroplastic"/>
    <property type="match status" value="1"/>
</dbReference>
<dbReference type="NCBIfam" id="NF001372">
    <property type="entry name" value="PRK00278.1-4"/>
    <property type="match status" value="1"/>
</dbReference>
<evidence type="ECO:0000256" key="3">
    <source>
        <dbReference type="ARBA" id="ARBA00012362"/>
    </source>
</evidence>
<organism evidence="10 11">
    <name type="scientific">Spinacia oleracea</name>
    <name type="common">Spinach</name>
    <dbReference type="NCBI Taxonomy" id="3562"/>
    <lineage>
        <taxon>Eukaryota</taxon>
        <taxon>Viridiplantae</taxon>
        <taxon>Streptophyta</taxon>
        <taxon>Embryophyta</taxon>
        <taxon>Tracheophyta</taxon>
        <taxon>Spermatophyta</taxon>
        <taxon>Magnoliopsida</taxon>
        <taxon>eudicotyledons</taxon>
        <taxon>Gunneridae</taxon>
        <taxon>Pentapetalae</taxon>
        <taxon>Caryophyllales</taxon>
        <taxon>Chenopodiaceae</taxon>
        <taxon>Chenopodioideae</taxon>
        <taxon>Anserineae</taxon>
        <taxon>Spinacia</taxon>
    </lineage>
</organism>
<dbReference type="SUPFAM" id="SSF51366">
    <property type="entry name" value="Ribulose-phoshate binding barrel"/>
    <property type="match status" value="1"/>
</dbReference>
<dbReference type="RefSeq" id="XP_021847135.1">
    <property type="nucleotide sequence ID" value="XM_021991443.2"/>
</dbReference>
<evidence type="ECO:0000256" key="6">
    <source>
        <dbReference type="ARBA" id="ARBA00022822"/>
    </source>
</evidence>
<dbReference type="InterPro" id="IPR013785">
    <property type="entry name" value="Aldolase_TIM"/>
</dbReference>
<reference evidence="10" key="1">
    <citation type="journal article" date="2021" name="Nat. Commun.">
        <title>Genomic analyses provide insights into spinach domestication and the genetic basis of agronomic traits.</title>
        <authorList>
            <person name="Cai X."/>
            <person name="Sun X."/>
            <person name="Xu C."/>
            <person name="Sun H."/>
            <person name="Wang X."/>
            <person name="Ge C."/>
            <person name="Zhang Z."/>
            <person name="Wang Q."/>
            <person name="Fei Z."/>
            <person name="Jiao C."/>
            <person name="Wang Q."/>
        </authorList>
    </citation>
    <scope>NUCLEOTIDE SEQUENCE [LARGE SCALE GENOMIC DNA]</scope>
    <source>
        <strain evidence="10">cv. Varoflay</strain>
    </source>
</reference>
<proteinExistence type="inferred from homology"/>
<name>A0A9R0JU27_SPIOL</name>
<keyword evidence="6" id="KW-0822">Tryptophan biosynthesis</keyword>
<dbReference type="GO" id="GO:0000162">
    <property type="term" value="P:L-tryptophan biosynthetic process"/>
    <property type="evidence" value="ECO:0000318"/>
    <property type="project" value="GO_Central"/>
</dbReference>
<comment type="pathway">
    <text evidence="2">Amino-acid biosynthesis; L-tryptophan biosynthesis; L-tryptophan from chorismate: step 4/5.</text>
</comment>
<dbReference type="GeneID" id="110786865"/>
<dbReference type="GO" id="GO:0004640">
    <property type="term" value="F:phosphoribosylanthranilate isomerase activity"/>
    <property type="evidence" value="ECO:0007669"/>
    <property type="project" value="TreeGrafter"/>
</dbReference>
<evidence type="ECO:0000313" key="10">
    <source>
        <dbReference type="Proteomes" id="UP000813463"/>
    </source>
</evidence>
<comment type="catalytic activity">
    <reaction evidence="1">
        <text>1-(2-carboxyphenylamino)-1-deoxy-D-ribulose 5-phosphate + H(+) = (1S,2R)-1-C-(indol-3-yl)glycerol 3-phosphate + CO2 + H2O</text>
        <dbReference type="Rhea" id="RHEA:23476"/>
        <dbReference type="ChEBI" id="CHEBI:15377"/>
        <dbReference type="ChEBI" id="CHEBI:15378"/>
        <dbReference type="ChEBI" id="CHEBI:16526"/>
        <dbReference type="ChEBI" id="CHEBI:58613"/>
        <dbReference type="ChEBI" id="CHEBI:58866"/>
        <dbReference type="EC" id="4.1.1.48"/>
    </reaction>
</comment>
<dbReference type="NCBIfam" id="NF001377">
    <property type="entry name" value="PRK00278.2-4"/>
    <property type="match status" value="1"/>
</dbReference>
<dbReference type="CDD" id="cd00331">
    <property type="entry name" value="IGPS"/>
    <property type="match status" value="1"/>
</dbReference>
<accession>A0A9R0JU27</accession>
<dbReference type="EC" id="4.1.1.48" evidence="3"/>
<dbReference type="InterPro" id="IPR013798">
    <property type="entry name" value="Indole-3-glycerol_P_synth_dom"/>
</dbReference>
<keyword evidence="7" id="KW-0057">Aromatic amino acid biosynthesis</keyword>
<dbReference type="PANTHER" id="PTHR22854">
    <property type="entry name" value="TRYPTOPHAN BIOSYNTHESIS PROTEIN"/>
    <property type="match status" value="1"/>
</dbReference>
<protein>
    <recommendedName>
        <fullName evidence="3">indole-3-glycerol-phosphate synthase</fullName>
        <ecNumber evidence="3">4.1.1.48</ecNumber>
    </recommendedName>
</protein>
<dbReference type="PANTHER" id="PTHR22854:SF2">
    <property type="entry name" value="INDOLE-3-GLYCEROL-PHOSPHATE SYNTHASE"/>
    <property type="match status" value="1"/>
</dbReference>
<dbReference type="OrthoDB" id="524799at2759"/>
<dbReference type="InterPro" id="IPR045186">
    <property type="entry name" value="Indole-3-glycerol_P_synth"/>
</dbReference>
<dbReference type="Pfam" id="PF00218">
    <property type="entry name" value="IGPS"/>
    <property type="match status" value="1"/>
</dbReference>
<dbReference type="Proteomes" id="UP000813463">
    <property type="component" value="Chromosome 1"/>
</dbReference>
<feature type="domain" description="Indole-3-glycerol phosphate synthase" evidence="9">
    <location>
        <begin position="132"/>
        <end position="396"/>
    </location>
</feature>
<dbReference type="PROSITE" id="PS00614">
    <property type="entry name" value="IGPS"/>
    <property type="match status" value="1"/>
</dbReference>
<keyword evidence="4" id="KW-0028">Amino-acid biosynthesis</keyword>
<evidence type="ECO:0000256" key="8">
    <source>
        <dbReference type="ARBA" id="ARBA00023239"/>
    </source>
</evidence>
<keyword evidence="10" id="KW-1185">Reference proteome</keyword>